<accession>A0A7W6BQD2</accession>
<protein>
    <recommendedName>
        <fullName evidence="3">C-type lysozyme inhibitor domain-containing protein</fullName>
    </recommendedName>
</protein>
<name>A0A7W6BQD2_9SPHN</name>
<comment type="caution">
    <text evidence="1">The sequence shown here is derived from an EMBL/GenBank/DDBJ whole genome shotgun (WGS) entry which is preliminary data.</text>
</comment>
<evidence type="ECO:0008006" key="3">
    <source>
        <dbReference type="Google" id="ProtNLM"/>
    </source>
</evidence>
<dbReference type="AlphaFoldDB" id="A0A7W6BQD2"/>
<reference evidence="1 2" key="1">
    <citation type="submission" date="2020-08" db="EMBL/GenBank/DDBJ databases">
        <title>Genomic Encyclopedia of Type Strains, Phase IV (KMG-IV): sequencing the most valuable type-strain genomes for metagenomic binning, comparative biology and taxonomic classification.</title>
        <authorList>
            <person name="Goeker M."/>
        </authorList>
    </citation>
    <scope>NUCLEOTIDE SEQUENCE [LARGE SCALE GENOMIC DNA]</scope>
    <source>
        <strain evidence="1 2">DSM 26189</strain>
    </source>
</reference>
<proteinExistence type="predicted"/>
<evidence type="ECO:0000313" key="1">
    <source>
        <dbReference type="EMBL" id="MBB3927862.1"/>
    </source>
</evidence>
<sequence>MLLALAGLALAPGLSGCSPASNDKDAGERHDRRSVSNLVGEHIYACADGSRVDADFLADGLTLDLTILPDGRSVRLVAPATGLTFVGDKLNVSLSGGDRMTLLRPDAPPLTCTRLRSNTAPP</sequence>
<dbReference type="EMBL" id="JACIDT010000016">
    <property type="protein sequence ID" value="MBB3927862.1"/>
    <property type="molecule type" value="Genomic_DNA"/>
</dbReference>
<dbReference type="Proteomes" id="UP000571950">
    <property type="component" value="Unassembled WGS sequence"/>
</dbReference>
<keyword evidence="2" id="KW-1185">Reference proteome</keyword>
<organism evidence="1 2">
    <name type="scientific">Sphingobium jiangsuense</name>
    <dbReference type="NCBI Taxonomy" id="870476"/>
    <lineage>
        <taxon>Bacteria</taxon>
        <taxon>Pseudomonadati</taxon>
        <taxon>Pseudomonadota</taxon>
        <taxon>Alphaproteobacteria</taxon>
        <taxon>Sphingomonadales</taxon>
        <taxon>Sphingomonadaceae</taxon>
        <taxon>Sphingobium</taxon>
    </lineage>
</organism>
<dbReference type="RefSeq" id="WP_235527046.1">
    <property type="nucleotide sequence ID" value="NZ_BSPS01000005.1"/>
</dbReference>
<gene>
    <name evidence="1" type="ORF">GGR43_003601</name>
</gene>
<evidence type="ECO:0000313" key="2">
    <source>
        <dbReference type="Proteomes" id="UP000571950"/>
    </source>
</evidence>